<feature type="region of interest" description="Disordered" evidence="1">
    <location>
        <begin position="23"/>
        <end position="44"/>
    </location>
</feature>
<sequence length="44" mass="5393">MKFRFQIFDQIVRHKVEKKTNTNIKETTKNTEKSDIKKKEIKIQ</sequence>
<proteinExistence type="predicted"/>
<dbReference type="AlphaFoldDB" id="U5BLM6"/>
<organism evidence="2 3">
    <name type="scientific">Rhodonellum psychrophilum GCM71 = DSM 17998</name>
    <dbReference type="NCBI Taxonomy" id="1123057"/>
    <lineage>
        <taxon>Bacteria</taxon>
        <taxon>Pseudomonadati</taxon>
        <taxon>Bacteroidota</taxon>
        <taxon>Cytophagia</taxon>
        <taxon>Cytophagales</taxon>
        <taxon>Cytophagaceae</taxon>
        <taxon>Rhodonellum</taxon>
    </lineage>
</organism>
<comment type="caution">
    <text evidence="2">The sequence shown here is derived from an EMBL/GenBank/DDBJ whole genome shotgun (WGS) entry which is preliminary data.</text>
</comment>
<accession>U5BLM6</accession>
<evidence type="ECO:0000256" key="1">
    <source>
        <dbReference type="SAM" id="MobiDB-lite"/>
    </source>
</evidence>
<keyword evidence="3" id="KW-1185">Reference proteome</keyword>
<evidence type="ECO:0000313" key="2">
    <source>
        <dbReference type="EMBL" id="ERM81370.1"/>
    </source>
</evidence>
<gene>
    <name evidence="2" type="ORF">P872_09625</name>
</gene>
<evidence type="ECO:0000313" key="3">
    <source>
        <dbReference type="Proteomes" id="UP000016843"/>
    </source>
</evidence>
<dbReference type="EMBL" id="AWXR01000053">
    <property type="protein sequence ID" value="ERM81370.1"/>
    <property type="molecule type" value="Genomic_DNA"/>
</dbReference>
<name>U5BLM6_9BACT</name>
<protein>
    <submittedName>
        <fullName evidence="2">Uncharacterized protein</fullName>
    </submittedName>
</protein>
<reference evidence="2 3" key="1">
    <citation type="journal article" date="2013" name="Genome Announc.">
        <title>Draft Genome Sequence of the Psychrophilic and Alkaliphilic Rhodonellum psychrophilum Strain GCM71T.</title>
        <authorList>
            <person name="Hauptmann A.L."/>
            <person name="Glaring M.A."/>
            <person name="Hallin P.F."/>
            <person name="Prieme A."/>
            <person name="Stougaard P."/>
        </authorList>
    </citation>
    <scope>NUCLEOTIDE SEQUENCE [LARGE SCALE GENOMIC DNA]</scope>
    <source>
        <strain evidence="2 3">GCM71</strain>
    </source>
</reference>
<dbReference type="Proteomes" id="UP000016843">
    <property type="component" value="Unassembled WGS sequence"/>
</dbReference>